<keyword evidence="2 3" id="KW-0040">ANK repeat</keyword>
<dbReference type="PANTHER" id="PTHR24189">
    <property type="entry name" value="MYOTROPHIN"/>
    <property type="match status" value="1"/>
</dbReference>
<dbReference type="InterPro" id="IPR002110">
    <property type="entry name" value="Ankyrin_rpt"/>
</dbReference>
<feature type="repeat" description="ANK" evidence="3">
    <location>
        <begin position="397"/>
        <end position="429"/>
    </location>
</feature>
<evidence type="ECO:0000256" key="3">
    <source>
        <dbReference type="PROSITE-ProRule" id="PRU00023"/>
    </source>
</evidence>
<gene>
    <name evidence="5" type="ORF">D9756_011471</name>
</gene>
<keyword evidence="4" id="KW-0472">Membrane</keyword>
<feature type="repeat" description="ANK" evidence="3">
    <location>
        <begin position="546"/>
        <end position="578"/>
    </location>
</feature>
<dbReference type="PANTHER" id="PTHR24189:SF71">
    <property type="entry name" value="ANKYRIN REPEAT DOMAIN 39"/>
    <property type="match status" value="1"/>
</dbReference>
<dbReference type="OrthoDB" id="194358at2759"/>
<name>A0A8H5CP83_9AGAR</name>
<dbReference type="Gene3D" id="1.25.40.20">
    <property type="entry name" value="Ankyrin repeat-containing domain"/>
    <property type="match status" value="4"/>
</dbReference>
<dbReference type="Pfam" id="PF12796">
    <property type="entry name" value="Ank_2"/>
    <property type="match status" value="2"/>
</dbReference>
<evidence type="ECO:0000313" key="6">
    <source>
        <dbReference type="Proteomes" id="UP000559027"/>
    </source>
</evidence>
<feature type="transmembrane region" description="Helical" evidence="4">
    <location>
        <begin position="219"/>
        <end position="240"/>
    </location>
</feature>
<dbReference type="Pfam" id="PF00023">
    <property type="entry name" value="Ank"/>
    <property type="match status" value="1"/>
</dbReference>
<feature type="repeat" description="ANK" evidence="3">
    <location>
        <begin position="447"/>
        <end position="479"/>
    </location>
</feature>
<dbReference type="PROSITE" id="PS50088">
    <property type="entry name" value="ANK_REPEAT"/>
    <property type="match status" value="6"/>
</dbReference>
<keyword evidence="1" id="KW-0677">Repeat</keyword>
<dbReference type="PROSITE" id="PS50297">
    <property type="entry name" value="ANK_REP_REGION"/>
    <property type="match status" value="6"/>
</dbReference>
<dbReference type="EMBL" id="JAACJO010000050">
    <property type="protein sequence ID" value="KAF5345108.1"/>
    <property type="molecule type" value="Genomic_DNA"/>
</dbReference>
<feature type="repeat" description="ANK" evidence="3">
    <location>
        <begin position="579"/>
        <end position="611"/>
    </location>
</feature>
<dbReference type="AlphaFoldDB" id="A0A8H5CP83"/>
<keyword evidence="4" id="KW-0812">Transmembrane</keyword>
<dbReference type="SMART" id="SM00248">
    <property type="entry name" value="ANK"/>
    <property type="match status" value="7"/>
</dbReference>
<keyword evidence="4" id="KW-1133">Transmembrane helix</keyword>
<evidence type="ECO:0000256" key="2">
    <source>
        <dbReference type="ARBA" id="ARBA00023043"/>
    </source>
</evidence>
<dbReference type="PRINTS" id="PR01415">
    <property type="entry name" value="ANKYRIN"/>
</dbReference>
<evidence type="ECO:0000313" key="5">
    <source>
        <dbReference type="EMBL" id="KAF5345108.1"/>
    </source>
</evidence>
<dbReference type="InterPro" id="IPR036770">
    <property type="entry name" value="Ankyrin_rpt-contain_sf"/>
</dbReference>
<feature type="transmembrane region" description="Helical" evidence="4">
    <location>
        <begin position="252"/>
        <end position="269"/>
    </location>
</feature>
<organism evidence="5 6">
    <name type="scientific">Leucocoprinus leucothites</name>
    <dbReference type="NCBI Taxonomy" id="201217"/>
    <lineage>
        <taxon>Eukaryota</taxon>
        <taxon>Fungi</taxon>
        <taxon>Dikarya</taxon>
        <taxon>Basidiomycota</taxon>
        <taxon>Agaricomycotina</taxon>
        <taxon>Agaricomycetes</taxon>
        <taxon>Agaricomycetidae</taxon>
        <taxon>Agaricales</taxon>
        <taxon>Agaricineae</taxon>
        <taxon>Agaricaceae</taxon>
        <taxon>Leucocoprinus</taxon>
    </lineage>
</organism>
<comment type="caution">
    <text evidence="5">The sequence shown here is derived from an EMBL/GenBank/DDBJ whole genome shotgun (WGS) entry which is preliminary data.</text>
</comment>
<feature type="transmembrane region" description="Helical" evidence="4">
    <location>
        <begin position="163"/>
        <end position="183"/>
    </location>
</feature>
<feature type="repeat" description="ANK" evidence="3">
    <location>
        <begin position="513"/>
        <end position="545"/>
    </location>
</feature>
<feature type="repeat" description="ANK" evidence="3">
    <location>
        <begin position="480"/>
        <end position="512"/>
    </location>
</feature>
<reference evidence="5 6" key="1">
    <citation type="journal article" date="2020" name="ISME J.">
        <title>Uncovering the hidden diversity of litter-decomposition mechanisms in mushroom-forming fungi.</title>
        <authorList>
            <person name="Floudas D."/>
            <person name="Bentzer J."/>
            <person name="Ahren D."/>
            <person name="Johansson T."/>
            <person name="Persson P."/>
            <person name="Tunlid A."/>
        </authorList>
    </citation>
    <scope>NUCLEOTIDE SEQUENCE [LARGE SCALE GENOMIC DNA]</scope>
    <source>
        <strain evidence="5 6">CBS 146.42</strain>
    </source>
</reference>
<feature type="transmembrane region" description="Helical" evidence="4">
    <location>
        <begin position="106"/>
        <end position="131"/>
    </location>
</feature>
<dbReference type="Pfam" id="PF13637">
    <property type="entry name" value="Ank_4"/>
    <property type="match status" value="1"/>
</dbReference>
<dbReference type="InterPro" id="IPR050745">
    <property type="entry name" value="Multifunctional_regulatory"/>
</dbReference>
<feature type="transmembrane region" description="Helical" evidence="4">
    <location>
        <begin position="81"/>
        <end position="100"/>
    </location>
</feature>
<sequence>MGGIVTAQVDSWMSPCPILTHHCTVMSTPNLCLPSNPDTTGIGVRTAIYAQNLLSFIPALFALQDGKVTPLELEAMEAQSTTILITAFALLLSVIVQALQHGLTNYHAAIILNLSWMNNTNLFIYFFLYAYHTFELRDEEMKQGGDLRHFWALRRKKAMRNPVLIIGSAHLSLMSAVGIWLWAKPIAFGNSPPCSLSSSLFVVGQRASIGSQGLRGWSLLIYSLLLIPGLNLIAPIGFFAAPTWVLKSMLRFARAGLAVLAIINAILLVDTEVAISRNQGLTAKGDGDWTFGQTLALLLLLIPIRDIGEALLERRAKTAGERLKTAAETGNLGMAREAIKSGASRNAIESSVVIALKEGHLDLIKALIENPTGGAAIYPSLQAALSTYCEIGMRDTPGWNALHHAAESGHTEIVKVLAELKADLNLQSESDVLSTAPNIDSICLDEDGWTALHFAARDRHTETVKVLAELKADLNLQKKDGSTALHLAARHGHTETIKVLAELKADLNLQNKNGWTALHLATGNGHTEIVKVLAELKADPNLQNEDGWTALHLAARDRYTETVKVLAELKADLNLQNKNGWTALHLATGNGHTEIVKVLAELKADPNLQNEDGWTALHLAARDTVAQKTVPMFSHFGHIC</sequence>
<dbReference type="Proteomes" id="UP000559027">
    <property type="component" value="Unassembled WGS sequence"/>
</dbReference>
<proteinExistence type="predicted"/>
<evidence type="ECO:0000256" key="4">
    <source>
        <dbReference type="SAM" id="Phobius"/>
    </source>
</evidence>
<keyword evidence="6" id="KW-1185">Reference proteome</keyword>
<protein>
    <submittedName>
        <fullName evidence="5">Uncharacterized protein</fullName>
    </submittedName>
</protein>
<evidence type="ECO:0000256" key="1">
    <source>
        <dbReference type="ARBA" id="ARBA00022737"/>
    </source>
</evidence>
<accession>A0A8H5CP83</accession>
<dbReference type="SUPFAM" id="SSF48403">
    <property type="entry name" value="Ankyrin repeat"/>
    <property type="match status" value="1"/>
</dbReference>